<keyword evidence="1" id="KW-1133">Transmembrane helix</keyword>
<feature type="transmembrane region" description="Helical" evidence="1">
    <location>
        <begin position="40"/>
        <end position="61"/>
    </location>
</feature>
<keyword evidence="1" id="KW-0812">Transmembrane</keyword>
<sequence>MTIRMFFTILAALSFFFGVGFVLAPDQVLAIYGIEHSPALALLGRLFGGALLTLGVILWLARDLRDESAVRTVLIGGLVGDVVNLVVATIGTLAGTANALGWSTVLIYLFGAVGSGYFLIAQSRRPAHL</sequence>
<dbReference type="Proteomes" id="UP000189796">
    <property type="component" value="Chromosome I"/>
</dbReference>
<proteinExistence type="predicted"/>
<evidence type="ECO:0000313" key="3">
    <source>
        <dbReference type="Proteomes" id="UP000189796"/>
    </source>
</evidence>
<accession>A0A1M5RSM8</accession>
<organism evidence="2 3">
    <name type="scientific">Bradyrhizobium erythrophlei</name>
    <dbReference type="NCBI Taxonomy" id="1437360"/>
    <lineage>
        <taxon>Bacteria</taxon>
        <taxon>Pseudomonadati</taxon>
        <taxon>Pseudomonadota</taxon>
        <taxon>Alphaproteobacteria</taxon>
        <taxon>Hyphomicrobiales</taxon>
        <taxon>Nitrobacteraceae</taxon>
        <taxon>Bradyrhizobium</taxon>
    </lineage>
</organism>
<dbReference type="AlphaFoldDB" id="A0A1M5RSM8"/>
<protein>
    <submittedName>
        <fullName evidence="2">Uncharacterized protein</fullName>
    </submittedName>
</protein>
<reference evidence="2 3" key="1">
    <citation type="submission" date="2016-11" db="EMBL/GenBank/DDBJ databases">
        <authorList>
            <person name="Jaros S."/>
            <person name="Januszkiewicz K."/>
            <person name="Wedrychowicz H."/>
        </authorList>
    </citation>
    <scope>NUCLEOTIDE SEQUENCE [LARGE SCALE GENOMIC DNA]</scope>
    <source>
        <strain evidence="2 3">GAS138</strain>
    </source>
</reference>
<dbReference type="EMBL" id="LT670817">
    <property type="protein sequence ID" value="SHH29149.1"/>
    <property type="molecule type" value="Genomic_DNA"/>
</dbReference>
<gene>
    <name evidence="2" type="ORF">SAMN05443248_4343</name>
</gene>
<name>A0A1M5RSM8_9BRAD</name>
<feature type="transmembrane region" description="Helical" evidence="1">
    <location>
        <begin position="73"/>
        <end position="94"/>
    </location>
</feature>
<feature type="transmembrane region" description="Helical" evidence="1">
    <location>
        <begin position="100"/>
        <end position="120"/>
    </location>
</feature>
<keyword evidence="1" id="KW-0472">Membrane</keyword>
<evidence type="ECO:0000313" key="2">
    <source>
        <dbReference type="EMBL" id="SHH29149.1"/>
    </source>
</evidence>
<evidence type="ECO:0000256" key="1">
    <source>
        <dbReference type="SAM" id="Phobius"/>
    </source>
</evidence>